<protein>
    <submittedName>
        <fullName evidence="6">ABC transporter substrate-binding protein</fullName>
    </submittedName>
</protein>
<dbReference type="SUPFAM" id="SSF53850">
    <property type="entry name" value="Periplasmic binding protein-like II"/>
    <property type="match status" value="1"/>
</dbReference>
<keyword evidence="5" id="KW-0449">Lipoprotein</keyword>
<evidence type="ECO:0000256" key="4">
    <source>
        <dbReference type="ARBA" id="ARBA00023139"/>
    </source>
</evidence>
<keyword evidence="4" id="KW-0564">Palmitate</keyword>
<dbReference type="InterPro" id="IPR050490">
    <property type="entry name" value="Bact_solute-bd_prot1"/>
</dbReference>
<keyword evidence="2" id="KW-0732">Signal</keyword>
<dbReference type="PANTHER" id="PTHR43649">
    <property type="entry name" value="ARABINOSE-BINDING PROTEIN-RELATED"/>
    <property type="match status" value="1"/>
</dbReference>
<dbReference type="CDD" id="cd13585">
    <property type="entry name" value="PBP2_TMBP_like"/>
    <property type="match status" value="1"/>
</dbReference>
<proteinExistence type="predicted"/>
<evidence type="ECO:0000313" key="6">
    <source>
        <dbReference type="EMBL" id="ALC23023.1"/>
    </source>
</evidence>
<sequence>MHTTSRTSSIALAAAVVSLAVLATACGGNGGEDRADAGSGTAGKPVEITYWSWMPGTKDMAAAFNKSHPGIKVTFAEIPAGLNGGYDKISKAVKAGNAPDVVNVEYQAVPDLVTQGLLRDSSAELGDSVESYAPAAVRDLVELGGKTWASPYDVGPQTLYYRTDLFEQYGIEVPTTWDEFRTAAAKVKTASKGEARLLDFWGDDTATWAGLAQQAGARWYGSSGDAWKVNITDPATRKVADYWKDLVRQDLVLNHKAWSPEATKAVTDSRAIALIGASWSAGSIRTTYPKQQGKWAEAPLPHWGEPVTGAVGGSAFAITKDSRKAAAAAEFIKWATTDEKAVEARLAAGTSSALPAAEKLRATARSTFDASFFGGQDIYAVAGEQVPAIATGWSWSPVHNSTTMTMQAEFGKAQKSGEFWAAFQAGQAAAEKAIEDRGLKLAK</sequence>
<keyword evidence="1" id="KW-1003">Cell membrane</keyword>
<dbReference type="EMBL" id="CP011340">
    <property type="protein sequence ID" value="ALC23023.1"/>
    <property type="molecule type" value="Genomic_DNA"/>
</dbReference>
<dbReference type="STRING" id="38300.SPRI_4717"/>
<accession>A0A0M3QJG5</accession>
<name>A0A0M3QJG5_STRPR</name>
<organism evidence="6">
    <name type="scientific">Streptomyces pristinaespiralis</name>
    <dbReference type="NCBI Taxonomy" id="38300"/>
    <lineage>
        <taxon>Bacteria</taxon>
        <taxon>Bacillati</taxon>
        <taxon>Actinomycetota</taxon>
        <taxon>Actinomycetes</taxon>
        <taxon>Kitasatosporales</taxon>
        <taxon>Streptomycetaceae</taxon>
        <taxon>Streptomyces</taxon>
    </lineage>
</organism>
<evidence type="ECO:0000256" key="3">
    <source>
        <dbReference type="ARBA" id="ARBA00023136"/>
    </source>
</evidence>
<dbReference type="InterPro" id="IPR006059">
    <property type="entry name" value="SBP"/>
</dbReference>
<dbReference type="GeneID" id="97234233"/>
<keyword evidence="3" id="KW-0472">Membrane</keyword>
<dbReference type="OMA" id="ALTNPRW"/>
<dbReference type="PROSITE" id="PS51257">
    <property type="entry name" value="PROKAR_LIPOPROTEIN"/>
    <property type="match status" value="1"/>
</dbReference>
<reference evidence="6 7" key="1">
    <citation type="submission" date="2015-08" db="EMBL/GenBank/DDBJ databases">
        <title>Genome sequence of the pristinamycin over-producing bacterium Streptomyces pristinaespiralis HCCB10218.</title>
        <authorList>
            <person name="Tian J."/>
            <person name="Yang J."/>
            <person name="Li L."/>
            <person name="Ruan L."/>
            <person name="Wei W."/>
            <person name="Zheng G."/>
            <person name="Wei Z."/>
            <person name="Yang S."/>
            <person name="Ge M."/>
            <person name="Jiang W."/>
            <person name="Lu Y."/>
        </authorList>
    </citation>
    <scope>NUCLEOTIDE SEQUENCE [LARGE SCALE GENOMIC DNA]</scope>
    <source>
        <strain evidence="6 7">HCCB 10218</strain>
    </source>
</reference>
<dbReference type="RefSeq" id="WP_005317180.1">
    <property type="nucleotide sequence ID" value="NZ_CP011340.1"/>
</dbReference>
<evidence type="ECO:0000256" key="2">
    <source>
        <dbReference type="ARBA" id="ARBA00022729"/>
    </source>
</evidence>
<gene>
    <name evidence="6" type="ORF">SPRI_4717</name>
</gene>
<dbReference type="AlphaFoldDB" id="A0A0M3QJG5"/>
<evidence type="ECO:0000256" key="5">
    <source>
        <dbReference type="ARBA" id="ARBA00023288"/>
    </source>
</evidence>
<dbReference type="Proteomes" id="UP000060513">
    <property type="component" value="Chromosome"/>
</dbReference>
<dbReference type="PATRIC" id="fig|38300.4.peg.4949"/>
<dbReference type="PANTHER" id="PTHR43649:SF33">
    <property type="entry name" value="POLYGALACTURONAN_RHAMNOGALACTURONAN-BINDING PROTEIN YTCQ"/>
    <property type="match status" value="1"/>
</dbReference>
<dbReference type="OrthoDB" id="2515046at2"/>
<evidence type="ECO:0000313" key="7">
    <source>
        <dbReference type="Proteomes" id="UP000060513"/>
    </source>
</evidence>
<dbReference type="Pfam" id="PF01547">
    <property type="entry name" value="SBP_bac_1"/>
    <property type="match status" value="1"/>
</dbReference>
<evidence type="ECO:0000256" key="1">
    <source>
        <dbReference type="ARBA" id="ARBA00022475"/>
    </source>
</evidence>
<dbReference type="Gene3D" id="3.40.190.10">
    <property type="entry name" value="Periplasmic binding protein-like II"/>
    <property type="match status" value="1"/>
</dbReference>
<dbReference type="KEGG" id="spri:SPRI_4717"/>